<organism evidence="2 3">
    <name type="scientific">Danionella cerebrum</name>
    <dbReference type="NCBI Taxonomy" id="2873325"/>
    <lineage>
        <taxon>Eukaryota</taxon>
        <taxon>Metazoa</taxon>
        <taxon>Chordata</taxon>
        <taxon>Craniata</taxon>
        <taxon>Vertebrata</taxon>
        <taxon>Euteleostomi</taxon>
        <taxon>Actinopterygii</taxon>
        <taxon>Neopterygii</taxon>
        <taxon>Teleostei</taxon>
        <taxon>Ostariophysi</taxon>
        <taxon>Cypriniformes</taxon>
        <taxon>Danionidae</taxon>
        <taxon>Danioninae</taxon>
        <taxon>Danionella</taxon>
    </lineage>
</organism>
<name>A0A553QWH3_9TELE</name>
<dbReference type="EMBL" id="SRMA01025462">
    <property type="protein sequence ID" value="TRY94287.1"/>
    <property type="molecule type" value="Genomic_DNA"/>
</dbReference>
<proteinExistence type="predicted"/>
<dbReference type="OrthoDB" id="8922503at2759"/>
<gene>
    <name evidence="2" type="ORF">DNTS_030374</name>
</gene>
<feature type="region of interest" description="Disordered" evidence="1">
    <location>
        <begin position="158"/>
        <end position="217"/>
    </location>
</feature>
<feature type="non-terminal residue" evidence="2">
    <location>
        <position position="1"/>
    </location>
</feature>
<reference evidence="2 3" key="1">
    <citation type="journal article" date="2019" name="Sci. Data">
        <title>Hybrid genome assembly and annotation of Danionella translucida.</title>
        <authorList>
            <person name="Kadobianskyi M."/>
            <person name="Schulze L."/>
            <person name="Schuelke M."/>
            <person name="Judkewitz B."/>
        </authorList>
    </citation>
    <scope>NUCLEOTIDE SEQUENCE [LARGE SCALE GENOMIC DNA]</scope>
    <source>
        <strain evidence="2 3">Bolton</strain>
    </source>
</reference>
<evidence type="ECO:0000256" key="1">
    <source>
        <dbReference type="SAM" id="MobiDB-lite"/>
    </source>
</evidence>
<keyword evidence="3" id="KW-1185">Reference proteome</keyword>
<dbReference type="STRING" id="623744.A0A553QWH3"/>
<evidence type="ECO:0000313" key="3">
    <source>
        <dbReference type="Proteomes" id="UP000316079"/>
    </source>
</evidence>
<feature type="compositionally biased region" description="Polar residues" evidence="1">
    <location>
        <begin position="205"/>
        <end position="217"/>
    </location>
</feature>
<comment type="caution">
    <text evidence="2">The sequence shown here is derived from an EMBL/GenBank/DDBJ whole genome shotgun (WGS) entry which is preliminary data.</text>
</comment>
<sequence length="516" mass="56300">NPEQEVYPEQDATKSKHVTGWRRRLTLLQLGSQETNGASHHYTLGHPLLLLLMRFFTANSSSALGGSLRHCSTSCFNCGGEAEAVGTKPLKRMKSCTHGGATQAQTISELWNRERYAPEKVKKVMGSLSTSCRKSSRAAEKDILQSIIVSFPRHLQPLQAQGRRNPVVPDDGDGLQQAPGAPASPPLAADPGAMPGPAWLWHPPSTAQFPGPSRSQSGHGCYGGSECIQISWGVPASPESSVLLKLLSDVQTPLESIYKDCSIKADRPFIDAQLLSMSHVVKERLPLVTLENKVGYQIVVPPGKVNSGADSSAACNDTERRSKLEQPLQQKQYEPPAGPGKSSQPEIIMRPSSILTFEPGLEPGGPWGRDLFTFVTSAAGHMMRTLQKPRKNKPSKRQVNHRRFLHNMIQRKFADIEAGNNSLVSALVPVDQPPNHLEARLSPIESEVRDSSPKSQRNGCMVVGGPWHSLTESESLADRWMELEKHLGLLSQSSPEKDHPPGLCGLPAWREAVELA</sequence>
<feature type="region of interest" description="Disordered" evidence="1">
    <location>
        <begin position="307"/>
        <end position="346"/>
    </location>
</feature>
<evidence type="ECO:0000313" key="2">
    <source>
        <dbReference type="EMBL" id="TRY94287.1"/>
    </source>
</evidence>
<protein>
    <submittedName>
        <fullName evidence="2">Uncharacterized protein</fullName>
    </submittedName>
</protein>
<accession>A0A553QWH3</accession>
<dbReference type="AlphaFoldDB" id="A0A553QWH3"/>
<dbReference type="Proteomes" id="UP000316079">
    <property type="component" value="Unassembled WGS sequence"/>
</dbReference>
<feature type="compositionally biased region" description="Low complexity" evidence="1">
    <location>
        <begin position="178"/>
        <end position="193"/>
    </location>
</feature>